<evidence type="ECO:0000256" key="5">
    <source>
        <dbReference type="ARBA" id="ARBA00022692"/>
    </source>
</evidence>
<evidence type="ECO:0000313" key="14">
    <source>
        <dbReference type="EMBL" id="MBO1322935.1"/>
    </source>
</evidence>
<comment type="subcellular location">
    <subcellularLocation>
        <location evidence="12">Cell membrane</location>
        <topology evidence="12">Multi-pass membrane protein</topology>
    </subcellularLocation>
    <subcellularLocation>
        <location evidence="12">Bacterial flagellum basal body</location>
    </subcellularLocation>
</comment>
<organism evidence="14 15">
    <name type="scientific">Acanthopleuribacter pedis</name>
    <dbReference type="NCBI Taxonomy" id="442870"/>
    <lineage>
        <taxon>Bacteria</taxon>
        <taxon>Pseudomonadati</taxon>
        <taxon>Acidobacteriota</taxon>
        <taxon>Holophagae</taxon>
        <taxon>Acanthopleuribacterales</taxon>
        <taxon>Acanthopleuribacteraceae</taxon>
        <taxon>Acanthopleuribacter</taxon>
    </lineage>
</organism>
<evidence type="ECO:0000256" key="4">
    <source>
        <dbReference type="ARBA" id="ARBA00022475"/>
    </source>
</evidence>
<keyword evidence="3 12" id="KW-0813">Transport</keyword>
<keyword evidence="8 12" id="KW-1133">Transmembrane helix</keyword>
<keyword evidence="10" id="KW-0975">Bacterial flagellum</keyword>
<dbReference type="PROSITE" id="PS01060">
    <property type="entry name" value="FLIP_1"/>
    <property type="match status" value="1"/>
</dbReference>
<gene>
    <name evidence="12 14" type="primary">fliP</name>
    <name evidence="14" type="ORF">J3U88_31005</name>
</gene>
<evidence type="ECO:0000256" key="13">
    <source>
        <dbReference type="SAM" id="SignalP"/>
    </source>
</evidence>
<protein>
    <recommendedName>
        <fullName evidence="2 12">Flagellar biosynthetic protein FliP</fullName>
    </recommendedName>
</protein>
<keyword evidence="14" id="KW-0969">Cilium</keyword>
<dbReference type="PROSITE" id="PS01061">
    <property type="entry name" value="FLIP_2"/>
    <property type="match status" value="1"/>
</dbReference>
<dbReference type="PRINTS" id="PR00951">
    <property type="entry name" value="FLGBIOSNFLIP"/>
</dbReference>
<evidence type="ECO:0000256" key="6">
    <source>
        <dbReference type="ARBA" id="ARBA00022795"/>
    </source>
</evidence>
<feature type="transmembrane region" description="Helical" evidence="12">
    <location>
        <begin position="226"/>
        <end position="246"/>
    </location>
</feature>
<dbReference type="PANTHER" id="PTHR30587">
    <property type="entry name" value="FLAGELLAR BIOSYNTHETIC PROTEIN FLIP"/>
    <property type="match status" value="1"/>
</dbReference>
<dbReference type="NCBIfam" id="TIGR01103">
    <property type="entry name" value="fliP"/>
    <property type="match status" value="1"/>
</dbReference>
<proteinExistence type="inferred from homology"/>
<dbReference type="GO" id="GO:0009425">
    <property type="term" value="C:bacterial-type flagellum basal body"/>
    <property type="evidence" value="ECO:0007669"/>
    <property type="project" value="UniProtKB-SubCell"/>
</dbReference>
<dbReference type="AlphaFoldDB" id="A0A8J7QIC7"/>
<keyword evidence="6 12" id="KW-1005">Bacterial flagellum biogenesis</keyword>
<reference evidence="14" key="1">
    <citation type="submission" date="2021-03" db="EMBL/GenBank/DDBJ databases">
        <authorList>
            <person name="Wang G."/>
        </authorList>
    </citation>
    <scope>NUCLEOTIDE SEQUENCE</scope>
    <source>
        <strain evidence="14">KCTC 12899</strain>
    </source>
</reference>
<dbReference type="InterPro" id="IPR005838">
    <property type="entry name" value="T3SS_IM_P"/>
</dbReference>
<feature type="transmembrane region" description="Helical" evidence="12">
    <location>
        <begin position="91"/>
        <end position="111"/>
    </location>
</feature>
<feature type="transmembrane region" description="Helical" evidence="12">
    <location>
        <begin position="44"/>
        <end position="70"/>
    </location>
</feature>
<evidence type="ECO:0000256" key="9">
    <source>
        <dbReference type="ARBA" id="ARBA00023136"/>
    </source>
</evidence>
<evidence type="ECO:0000256" key="1">
    <source>
        <dbReference type="ARBA" id="ARBA00006257"/>
    </source>
</evidence>
<dbReference type="NCBIfam" id="NF009438">
    <property type="entry name" value="PRK12797.1"/>
    <property type="match status" value="1"/>
</dbReference>
<accession>A0A8J7QIC7</accession>
<dbReference type="Proteomes" id="UP000664417">
    <property type="component" value="Unassembled WGS sequence"/>
</dbReference>
<keyword evidence="5 12" id="KW-0812">Transmembrane</keyword>
<feature type="transmembrane region" description="Helical" evidence="12">
    <location>
        <begin position="188"/>
        <end position="214"/>
    </location>
</feature>
<keyword evidence="7 12" id="KW-0653">Protein transport</keyword>
<name>A0A8J7QIC7_9BACT</name>
<evidence type="ECO:0000313" key="15">
    <source>
        <dbReference type="Proteomes" id="UP000664417"/>
    </source>
</evidence>
<keyword evidence="9 12" id="KW-0472">Membrane</keyword>
<comment type="similarity">
    <text evidence="1 12">Belongs to the FliP/MopC/SpaP family.</text>
</comment>
<sequence>MKTLSGLVVFLATGLLTAQIQAPTNTPTISINLGNSAGEAASNSIQIFVLLTILSLVPAIFMMFTSFARLTIVLSFLRQALGTQNVPSNQVLAGLAMIMTFYIMAPTFRAIKTDAYDPMKRGEISLEQAWDRGAEPLRLFMLKHTREKDLALFIRLSGQPKPATRLEVPMEILTPAFMISELKTAFEIGFLIFIPFLIVDLVVASILLAMGMMMLPPVMISMPFKILLFVMVDGWHLLVGSLVQSFNV</sequence>
<evidence type="ECO:0000256" key="11">
    <source>
        <dbReference type="ARBA" id="ARBA00023225"/>
    </source>
</evidence>
<comment type="caution">
    <text evidence="14">The sequence shown here is derived from an EMBL/GenBank/DDBJ whole genome shotgun (WGS) entry which is preliminary data.</text>
</comment>
<dbReference type="PRINTS" id="PR01302">
    <property type="entry name" value="TYPE3IMPPROT"/>
</dbReference>
<feature type="signal peptide" evidence="13">
    <location>
        <begin position="1"/>
        <end position="22"/>
    </location>
</feature>
<keyword evidence="11 12" id="KW-1006">Bacterial flagellum protein export</keyword>
<evidence type="ECO:0000256" key="3">
    <source>
        <dbReference type="ARBA" id="ARBA00022448"/>
    </source>
</evidence>
<keyword evidence="15" id="KW-1185">Reference proteome</keyword>
<evidence type="ECO:0000256" key="7">
    <source>
        <dbReference type="ARBA" id="ARBA00022927"/>
    </source>
</evidence>
<evidence type="ECO:0000256" key="12">
    <source>
        <dbReference type="RuleBase" id="RU362069"/>
    </source>
</evidence>
<keyword evidence="4 12" id="KW-1003">Cell membrane</keyword>
<keyword evidence="14" id="KW-0282">Flagellum</keyword>
<dbReference type="Pfam" id="PF00813">
    <property type="entry name" value="FliP"/>
    <property type="match status" value="1"/>
</dbReference>
<dbReference type="GO" id="GO:0005886">
    <property type="term" value="C:plasma membrane"/>
    <property type="evidence" value="ECO:0007669"/>
    <property type="project" value="UniProtKB-SubCell"/>
</dbReference>
<comment type="function">
    <text evidence="12">Plays a role in the flagellum-specific transport system.</text>
</comment>
<evidence type="ECO:0000256" key="10">
    <source>
        <dbReference type="ARBA" id="ARBA00023143"/>
    </source>
</evidence>
<keyword evidence="14" id="KW-0966">Cell projection</keyword>
<evidence type="ECO:0000256" key="2">
    <source>
        <dbReference type="ARBA" id="ARBA00021714"/>
    </source>
</evidence>
<evidence type="ECO:0000256" key="8">
    <source>
        <dbReference type="ARBA" id="ARBA00022989"/>
    </source>
</evidence>
<dbReference type="EMBL" id="JAFREP010000046">
    <property type="protein sequence ID" value="MBO1322935.1"/>
    <property type="molecule type" value="Genomic_DNA"/>
</dbReference>
<dbReference type="GO" id="GO:0009306">
    <property type="term" value="P:protein secretion"/>
    <property type="evidence" value="ECO:0007669"/>
    <property type="project" value="UniProtKB-UniRule"/>
</dbReference>
<dbReference type="InterPro" id="IPR005837">
    <property type="entry name" value="FliP"/>
</dbReference>
<feature type="chain" id="PRO_5035261884" description="Flagellar biosynthetic protein FliP" evidence="13">
    <location>
        <begin position="23"/>
        <end position="248"/>
    </location>
</feature>
<dbReference type="PANTHER" id="PTHR30587:SF0">
    <property type="entry name" value="FLAGELLAR BIOSYNTHETIC PROTEIN FLIP"/>
    <property type="match status" value="1"/>
</dbReference>
<dbReference type="GO" id="GO:0044781">
    <property type="term" value="P:bacterial-type flagellum organization"/>
    <property type="evidence" value="ECO:0007669"/>
    <property type="project" value="UniProtKB-UniRule"/>
</dbReference>
<keyword evidence="13" id="KW-0732">Signal</keyword>